<dbReference type="Gene3D" id="2.60.120.260">
    <property type="entry name" value="Galactose-binding domain-like"/>
    <property type="match status" value="2"/>
</dbReference>
<evidence type="ECO:0000256" key="3">
    <source>
        <dbReference type="ARBA" id="ARBA00022801"/>
    </source>
</evidence>
<dbReference type="Pfam" id="PF17390">
    <property type="entry name" value="Bac_rhamnosid_C"/>
    <property type="match status" value="1"/>
</dbReference>
<sequence>MTKETEKRSGLASAENEFGANARPSEDVDAWIAQWIARPVKDYRSWDVHTLEVRASLEEGGIAEIRLAVQGTEHCRALELNAADGSVALHDVRGGERREAARGNAPELGKPEPDSGEDGMPELRQAGPNEAEAVDRKLREVAVRVVQEQERMHVYLNGREALAADMPVSNAAEFDRQAGVVERSGSVGFRSGDAASAVFRELRLYDAEGRALYVNRFYDPSTLHFSAGGIDPSGSGLRLSPGETALCENPLPVDSPLFRRAFSLPSPPVGARLRAYALGWYELTLNGKRIGDRVLAPANTPYGERMLFDVYEADELLELLQAGDNVLGAMLGNGYNFNYSRWGWKWKRDKALILQLDLTFADGGMMTIGTDESWTSAPGPLLMQDIYDGETCDARRKPENWDVPEHSAVSGAKTVAAEDWTPVVIAPAPEGALKPNGQPPIRAHRPLDALCAYQPEPGLTVYDFGQNIAGWARIQVRGKSGDEVELLYSELIDERGALDPWTNRNANARDLYILSGQETETYEPAFTYHGFRYVQVRTTANLSRVQAVPVHADVKESGSFRSSDPLLEQIQANIRRSILNNLVSIPTDCCQRDERTPCLMDSAVVEEAAMRNFDMKTYYRKWMHDIAGSDSNPDWSGDRVTLPWHLYRHYGDPDLLREGYPSMKAYLHYLAERWPEHIVTEGFGDWCPPNDDGWENYFGAPELVNTALYAMHAGVAARAAEALGHAEDAVRFRTLAEKSGAAFHRHFHRGEGVYGSGSQTSQLLPLAFGLVPADYVEGAVRRLVAAIEEAGRRLDTGIYGTRYLLDVLADHGRVDLAYEMLTAREYPSFGWQIAQGATTLWEQWSFKGGMHSHDHAMFGGIGASFYTRLAGIEPLEPGYAKIGIRPHAPAGLEWAEAELDTPAGRIFSGWRREEGRLVLKLDIPEGASANVTLPVDTGGLRASAAEPGSLAEASRPASGRSLSEKRTVEIGPGRHEFNFPVGAASTLPLLTKTSGSADYANFANEAGG</sequence>
<evidence type="ECO:0000313" key="9">
    <source>
        <dbReference type="EMBL" id="GGH77210.1"/>
    </source>
</evidence>
<dbReference type="Gene3D" id="2.60.420.10">
    <property type="entry name" value="Maltose phosphorylase, domain 3"/>
    <property type="match status" value="1"/>
</dbReference>
<feature type="region of interest" description="Disordered" evidence="4">
    <location>
        <begin position="94"/>
        <end position="131"/>
    </location>
</feature>
<feature type="domain" description="Alpha-L-rhamnosidase concanavalin-like" evidence="5">
    <location>
        <begin position="456"/>
        <end position="546"/>
    </location>
</feature>
<dbReference type="RefSeq" id="WP_172243137.1">
    <property type="nucleotide sequence ID" value="NZ_BMDD01000002.1"/>
</dbReference>
<comment type="catalytic activity">
    <reaction evidence="1">
        <text>Hydrolysis of terminal non-reducing alpha-L-rhamnose residues in alpha-L-rhamnosides.</text>
        <dbReference type="EC" id="3.2.1.40"/>
    </reaction>
</comment>
<feature type="region of interest" description="Disordered" evidence="4">
    <location>
        <begin position="1"/>
        <end position="24"/>
    </location>
</feature>
<dbReference type="Proteomes" id="UP000605427">
    <property type="component" value="Unassembled WGS sequence"/>
</dbReference>
<name>A0ABQ1ZRQ7_9BACL</name>
<dbReference type="SUPFAM" id="SSF48208">
    <property type="entry name" value="Six-hairpin glycosidases"/>
    <property type="match status" value="1"/>
</dbReference>
<dbReference type="PANTHER" id="PTHR33307">
    <property type="entry name" value="ALPHA-RHAMNOSIDASE (EUROFUNG)"/>
    <property type="match status" value="1"/>
</dbReference>
<evidence type="ECO:0000313" key="10">
    <source>
        <dbReference type="Proteomes" id="UP000605427"/>
    </source>
</evidence>
<evidence type="ECO:0000259" key="8">
    <source>
        <dbReference type="Pfam" id="PF17390"/>
    </source>
</evidence>
<feature type="region of interest" description="Disordered" evidence="4">
    <location>
        <begin position="942"/>
        <end position="965"/>
    </location>
</feature>
<organism evidence="9 10">
    <name type="scientific">Saccharibacillus endophyticus</name>
    <dbReference type="NCBI Taxonomy" id="2060666"/>
    <lineage>
        <taxon>Bacteria</taxon>
        <taxon>Bacillati</taxon>
        <taxon>Bacillota</taxon>
        <taxon>Bacilli</taxon>
        <taxon>Bacillales</taxon>
        <taxon>Paenibacillaceae</taxon>
        <taxon>Saccharibacillus</taxon>
    </lineage>
</organism>
<accession>A0ABQ1ZRQ7</accession>
<evidence type="ECO:0000259" key="6">
    <source>
        <dbReference type="Pfam" id="PF08531"/>
    </source>
</evidence>
<dbReference type="InterPro" id="IPR008928">
    <property type="entry name" value="6-hairpin_glycosidase_sf"/>
</dbReference>
<comment type="caution">
    <text evidence="9">The sequence shown here is derived from an EMBL/GenBank/DDBJ whole genome shotgun (WGS) entry which is preliminary data.</text>
</comment>
<dbReference type="InterPro" id="IPR035396">
    <property type="entry name" value="Bac_rhamnosid6H"/>
</dbReference>
<keyword evidence="10" id="KW-1185">Reference proteome</keyword>
<evidence type="ECO:0000256" key="4">
    <source>
        <dbReference type="SAM" id="MobiDB-lite"/>
    </source>
</evidence>
<proteinExistence type="predicted"/>
<dbReference type="InterPro" id="IPR008902">
    <property type="entry name" value="Rhamnosid_concanavalin"/>
</dbReference>
<dbReference type="InterPro" id="IPR012341">
    <property type="entry name" value="6hp_glycosidase-like_sf"/>
</dbReference>
<dbReference type="Gene3D" id="1.50.10.10">
    <property type="match status" value="1"/>
</dbReference>
<dbReference type="InterPro" id="IPR035398">
    <property type="entry name" value="Bac_rhamnosid_C"/>
</dbReference>
<evidence type="ECO:0000256" key="2">
    <source>
        <dbReference type="ARBA" id="ARBA00012652"/>
    </source>
</evidence>
<keyword evidence="3" id="KW-0378">Hydrolase</keyword>
<dbReference type="Pfam" id="PF08531">
    <property type="entry name" value="Bac_rhamnosid_N"/>
    <property type="match status" value="1"/>
</dbReference>
<evidence type="ECO:0000256" key="1">
    <source>
        <dbReference type="ARBA" id="ARBA00001445"/>
    </source>
</evidence>
<dbReference type="InterPro" id="IPR013737">
    <property type="entry name" value="Bac_rhamnosid_N"/>
</dbReference>
<dbReference type="Pfam" id="PF17389">
    <property type="entry name" value="Bac_rhamnosid6H"/>
    <property type="match status" value="1"/>
</dbReference>
<feature type="domain" description="Alpha-L-rhamnosidase C-terminal" evidence="8">
    <location>
        <begin position="871"/>
        <end position="940"/>
    </location>
</feature>
<dbReference type="PANTHER" id="PTHR33307:SF6">
    <property type="entry name" value="ALPHA-RHAMNOSIDASE (EUROFUNG)-RELATED"/>
    <property type="match status" value="1"/>
</dbReference>
<feature type="domain" description="Alpha-L-rhamnosidase six-hairpin glycosidase" evidence="7">
    <location>
        <begin position="556"/>
        <end position="868"/>
    </location>
</feature>
<dbReference type="Pfam" id="PF05592">
    <property type="entry name" value="Bac_rhamnosid"/>
    <property type="match status" value="1"/>
</dbReference>
<dbReference type="InterPro" id="IPR016007">
    <property type="entry name" value="Alpha_rhamnosid"/>
</dbReference>
<dbReference type="EMBL" id="BMDD01000002">
    <property type="protein sequence ID" value="GGH77210.1"/>
    <property type="molecule type" value="Genomic_DNA"/>
</dbReference>
<feature type="domain" description="Bacterial alpha-L-rhamnosidase N-terminal" evidence="6">
    <location>
        <begin position="270"/>
        <end position="444"/>
    </location>
</feature>
<protein>
    <recommendedName>
        <fullName evidence="2">alpha-L-rhamnosidase</fullName>
        <ecNumber evidence="2">3.2.1.40</ecNumber>
    </recommendedName>
</protein>
<evidence type="ECO:0000259" key="7">
    <source>
        <dbReference type="Pfam" id="PF17389"/>
    </source>
</evidence>
<reference evidence="10" key="1">
    <citation type="journal article" date="2019" name="Int. J. Syst. Evol. Microbiol.">
        <title>The Global Catalogue of Microorganisms (GCM) 10K type strain sequencing project: providing services to taxonomists for standard genome sequencing and annotation.</title>
        <authorList>
            <consortium name="The Broad Institute Genomics Platform"/>
            <consortium name="The Broad Institute Genome Sequencing Center for Infectious Disease"/>
            <person name="Wu L."/>
            <person name="Ma J."/>
        </authorList>
    </citation>
    <scope>NUCLEOTIDE SEQUENCE [LARGE SCALE GENOMIC DNA]</scope>
    <source>
        <strain evidence="10">CCM 8702</strain>
    </source>
</reference>
<evidence type="ECO:0000259" key="5">
    <source>
        <dbReference type="Pfam" id="PF05592"/>
    </source>
</evidence>
<dbReference type="EC" id="3.2.1.40" evidence="2"/>
<gene>
    <name evidence="9" type="ORF">GCM10007362_20620</name>
</gene>